<evidence type="ECO:0000259" key="1">
    <source>
        <dbReference type="Pfam" id="PF19964"/>
    </source>
</evidence>
<dbReference type="OrthoDB" id="676137at2"/>
<dbReference type="KEGG" id="hhy:Halhy_6360"/>
<reference evidence="2 3" key="1">
    <citation type="journal article" date="2011" name="Stand. Genomic Sci.">
        <title>Complete genome sequence of Haliscomenobacter hydrossis type strain (O).</title>
        <authorList>
            <consortium name="US DOE Joint Genome Institute (JGI-PGF)"/>
            <person name="Daligault H."/>
            <person name="Lapidus A."/>
            <person name="Zeytun A."/>
            <person name="Nolan M."/>
            <person name="Lucas S."/>
            <person name="Del Rio T.G."/>
            <person name="Tice H."/>
            <person name="Cheng J.F."/>
            <person name="Tapia R."/>
            <person name="Han C."/>
            <person name="Goodwin L."/>
            <person name="Pitluck S."/>
            <person name="Liolios K."/>
            <person name="Pagani I."/>
            <person name="Ivanova N."/>
            <person name="Huntemann M."/>
            <person name="Mavromatis K."/>
            <person name="Mikhailova N."/>
            <person name="Pati A."/>
            <person name="Chen A."/>
            <person name="Palaniappan K."/>
            <person name="Land M."/>
            <person name="Hauser L."/>
            <person name="Brambilla E.M."/>
            <person name="Rohde M."/>
            <person name="Verbarg S."/>
            <person name="Goker M."/>
            <person name="Bristow J."/>
            <person name="Eisen J.A."/>
            <person name="Markowitz V."/>
            <person name="Hugenholtz P."/>
            <person name="Kyrpides N.C."/>
            <person name="Klenk H.P."/>
            <person name="Woyke T."/>
        </authorList>
    </citation>
    <scope>NUCLEOTIDE SEQUENCE [LARGE SCALE GENOMIC DNA]</scope>
    <source>
        <strain evidence="3">ATCC 27775 / DSM 1100 / LMG 10767 / O</strain>
    </source>
</reference>
<protein>
    <recommendedName>
        <fullName evidence="1">Effector-associated domain-containing protein</fullName>
    </recommendedName>
</protein>
<feature type="domain" description="Effector-associated" evidence="1">
    <location>
        <begin position="292"/>
        <end position="364"/>
    </location>
</feature>
<reference key="2">
    <citation type="submission" date="2011-04" db="EMBL/GenBank/DDBJ databases">
        <title>Complete sequence of chromosome of Haliscomenobacter hydrossis DSM 1100.</title>
        <authorList>
            <consortium name="US DOE Joint Genome Institute (JGI-PGF)"/>
            <person name="Lucas S."/>
            <person name="Han J."/>
            <person name="Lapidus A."/>
            <person name="Bruce D."/>
            <person name="Goodwin L."/>
            <person name="Pitluck S."/>
            <person name="Peters L."/>
            <person name="Kyrpides N."/>
            <person name="Mavromatis K."/>
            <person name="Ivanova N."/>
            <person name="Ovchinnikova G."/>
            <person name="Pagani I."/>
            <person name="Daligault H."/>
            <person name="Detter J.C."/>
            <person name="Han C."/>
            <person name="Land M."/>
            <person name="Hauser L."/>
            <person name="Markowitz V."/>
            <person name="Cheng J.-F."/>
            <person name="Hugenholtz P."/>
            <person name="Woyke T."/>
            <person name="Wu D."/>
            <person name="Verbarg S."/>
            <person name="Frueling A."/>
            <person name="Brambilla E."/>
            <person name="Klenk H.-P."/>
            <person name="Eisen J.A."/>
        </authorList>
    </citation>
    <scope>NUCLEOTIDE SEQUENCE</scope>
    <source>
        <strain>DSM 1100</strain>
    </source>
</reference>
<dbReference type="Pfam" id="PF13289">
    <property type="entry name" value="SIR2_2"/>
    <property type="match status" value="1"/>
</dbReference>
<dbReference type="Proteomes" id="UP000008461">
    <property type="component" value="Chromosome"/>
</dbReference>
<dbReference type="InterPro" id="IPR045439">
    <property type="entry name" value="EAD11"/>
</dbReference>
<evidence type="ECO:0000313" key="2">
    <source>
        <dbReference type="EMBL" id="AEE54179.1"/>
    </source>
</evidence>
<dbReference type="eggNOG" id="ENOG50317M3">
    <property type="taxonomic scope" value="Bacteria"/>
</dbReference>
<sequence length="364" mass="42015">MSAHTLAPSQIAWKDLLKSLGNQQCVLLIGPNLLPGENLFLSLLRHLGIDPEDITDSLPKDIAMVYPAENLFLFPNVAARTRIWRRFEEFYNEHLETLRPLYTQIARLPFPVVINTMPDLGLRRSFEQDGILHQFSYYDYRGTPEPYDRIQGSPRDTRLLFNICGVLSDPDSLVLTHDDLFGYFSHILSQKLSSEHYIDLKHTLKNATDFIFLGFQFDQWRTQMLLRLLNPERNKGIQYAVNPALAAETRVFFADQFEVEFVDSISPAEFLTELCSRWTAEEEQRQTAGAPLKQTLRDWLRQGLLTRILERMDQTPVQADATFQLSRLSTLRKSIRDSVLSSESALLEMNKIRKAVQELIEILP</sequence>
<accession>F4L7J9</accession>
<dbReference type="HOGENOM" id="CLU_758132_0_0_10"/>
<dbReference type="Pfam" id="PF19964">
    <property type="entry name" value="EAD11"/>
    <property type="match status" value="1"/>
</dbReference>
<dbReference type="EMBL" id="CP002691">
    <property type="protein sequence ID" value="AEE54179.1"/>
    <property type="molecule type" value="Genomic_DNA"/>
</dbReference>
<organism evidence="2 3">
    <name type="scientific">Haliscomenobacter hydrossis (strain ATCC 27775 / DSM 1100 / LMG 10767 / O)</name>
    <dbReference type="NCBI Taxonomy" id="760192"/>
    <lineage>
        <taxon>Bacteria</taxon>
        <taxon>Pseudomonadati</taxon>
        <taxon>Bacteroidota</taxon>
        <taxon>Saprospiria</taxon>
        <taxon>Saprospirales</taxon>
        <taxon>Haliscomenobacteraceae</taxon>
        <taxon>Haliscomenobacter</taxon>
    </lineage>
</organism>
<name>F4L7J9_HALH1</name>
<keyword evidence="3" id="KW-1185">Reference proteome</keyword>
<proteinExistence type="predicted"/>
<gene>
    <name evidence="2" type="ordered locus">Halhy_6360</name>
</gene>
<dbReference type="RefSeq" id="WP_013768699.1">
    <property type="nucleotide sequence ID" value="NC_015510.1"/>
</dbReference>
<evidence type="ECO:0000313" key="3">
    <source>
        <dbReference type="Proteomes" id="UP000008461"/>
    </source>
</evidence>
<dbReference type="AlphaFoldDB" id="F4L7J9"/>